<dbReference type="Gene3D" id="3.30.1150.10">
    <property type="match status" value="1"/>
</dbReference>
<keyword evidence="3" id="KW-1133">Transmembrane helix</keyword>
<dbReference type="EMBL" id="CP007128">
    <property type="protein sequence ID" value="AHG88435.1"/>
    <property type="molecule type" value="Genomic_DNA"/>
</dbReference>
<organism evidence="6 7">
    <name type="scientific">Gemmatirosa kalamazoonensis</name>
    <dbReference type="NCBI Taxonomy" id="861299"/>
    <lineage>
        <taxon>Bacteria</taxon>
        <taxon>Pseudomonadati</taxon>
        <taxon>Gemmatimonadota</taxon>
        <taxon>Gemmatimonadia</taxon>
        <taxon>Gemmatimonadales</taxon>
        <taxon>Gemmatimonadaceae</taxon>
        <taxon>Gemmatirosa</taxon>
    </lineage>
</organism>
<dbReference type="KEGG" id="gba:J421_0898"/>
<protein>
    <submittedName>
        <fullName evidence="6">TonB family protein</fullName>
    </submittedName>
</protein>
<reference evidence="6 7" key="1">
    <citation type="journal article" date="2014" name="Genome Announc.">
        <title>Genome Sequence and Methylome of Soil Bacterium Gemmatirosa kalamazoonensis KBS708T, a Member of the Rarely Cultivated Gemmatimonadetes Phylum.</title>
        <authorList>
            <person name="Debruyn J.M."/>
            <person name="Radosevich M."/>
            <person name="Wommack K.E."/>
            <person name="Polson S.W."/>
            <person name="Hauser L.J."/>
            <person name="Fawaz M.N."/>
            <person name="Korlach J."/>
            <person name="Tsai Y.C."/>
        </authorList>
    </citation>
    <scope>NUCLEOTIDE SEQUENCE [LARGE SCALE GENOMIC DNA]</scope>
    <source>
        <strain evidence="6 7">KBS708</strain>
    </source>
</reference>
<dbReference type="PROSITE" id="PS52015">
    <property type="entry name" value="TONB_CTD"/>
    <property type="match status" value="1"/>
</dbReference>
<dbReference type="Pfam" id="PF03544">
    <property type="entry name" value="TonB_C"/>
    <property type="match status" value="1"/>
</dbReference>
<sequence length="127" mass="13704">MLRDGTALPPARLANAADLAEGTVPRMLNVEPPFRYPTELYARKVQGDVTLRLHVDSTGRVRPESTSVIASSGYAALDSAAVRGAAALRFAPAVRDGRPVGRSIRFPVLFRHPTAPPLPTDTSLKRF</sequence>
<evidence type="ECO:0000256" key="4">
    <source>
        <dbReference type="ARBA" id="ARBA00023136"/>
    </source>
</evidence>
<evidence type="ECO:0000256" key="1">
    <source>
        <dbReference type="ARBA" id="ARBA00004167"/>
    </source>
</evidence>
<dbReference type="SUPFAM" id="SSF74653">
    <property type="entry name" value="TolA/TonB C-terminal domain"/>
    <property type="match status" value="1"/>
</dbReference>
<dbReference type="InParanoid" id="W0RDN1"/>
<dbReference type="InterPro" id="IPR037682">
    <property type="entry name" value="TonB_C"/>
</dbReference>
<evidence type="ECO:0000259" key="5">
    <source>
        <dbReference type="PROSITE" id="PS52015"/>
    </source>
</evidence>
<dbReference type="GO" id="GO:0055085">
    <property type="term" value="P:transmembrane transport"/>
    <property type="evidence" value="ECO:0007669"/>
    <property type="project" value="InterPro"/>
</dbReference>
<dbReference type="STRING" id="861299.J421_0898"/>
<feature type="domain" description="TonB C-terminal" evidence="5">
    <location>
        <begin position="21"/>
        <end position="119"/>
    </location>
</feature>
<dbReference type="Proteomes" id="UP000019151">
    <property type="component" value="Chromosome"/>
</dbReference>
<keyword evidence="4" id="KW-0472">Membrane</keyword>
<dbReference type="InterPro" id="IPR006260">
    <property type="entry name" value="TonB/TolA_C"/>
</dbReference>
<dbReference type="HOGENOM" id="CLU_1967373_0_0_0"/>
<accession>W0RDN1</accession>
<dbReference type="NCBIfam" id="TIGR01352">
    <property type="entry name" value="tonB_Cterm"/>
    <property type="match status" value="1"/>
</dbReference>
<keyword evidence="7" id="KW-1185">Reference proteome</keyword>
<evidence type="ECO:0000313" key="7">
    <source>
        <dbReference type="Proteomes" id="UP000019151"/>
    </source>
</evidence>
<keyword evidence="2" id="KW-0812">Transmembrane</keyword>
<name>W0RDN1_9BACT</name>
<proteinExistence type="predicted"/>
<evidence type="ECO:0000256" key="2">
    <source>
        <dbReference type="ARBA" id="ARBA00022692"/>
    </source>
</evidence>
<dbReference type="GO" id="GO:0016020">
    <property type="term" value="C:membrane"/>
    <property type="evidence" value="ECO:0007669"/>
    <property type="project" value="UniProtKB-SubCell"/>
</dbReference>
<comment type="subcellular location">
    <subcellularLocation>
        <location evidence="1">Membrane</location>
        <topology evidence="1">Single-pass membrane protein</topology>
    </subcellularLocation>
</comment>
<dbReference type="eggNOG" id="COG0810">
    <property type="taxonomic scope" value="Bacteria"/>
</dbReference>
<evidence type="ECO:0000256" key="3">
    <source>
        <dbReference type="ARBA" id="ARBA00022989"/>
    </source>
</evidence>
<dbReference type="AlphaFoldDB" id="W0RDN1"/>
<gene>
    <name evidence="6" type="ORF">J421_0898</name>
</gene>
<evidence type="ECO:0000313" key="6">
    <source>
        <dbReference type="EMBL" id="AHG88435.1"/>
    </source>
</evidence>